<dbReference type="CDD" id="cd16894">
    <property type="entry name" value="MltD-like"/>
    <property type="match status" value="1"/>
</dbReference>
<dbReference type="PROSITE" id="PS51782">
    <property type="entry name" value="LYSM"/>
    <property type="match status" value="4"/>
</dbReference>
<feature type="domain" description="LysM" evidence="2">
    <location>
        <begin position="424"/>
        <end position="467"/>
    </location>
</feature>
<dbReference type="AlphaFoldDB" id="A0A1V1PF78"/>
<sequence length="646" mass="74734">MPETETTSVYIPENVKESEHNQLSYTDNNDAPVFDEAPSWSDDNYPMEMNIQKPFPEPQSKKALHQPTFSEYPKISQEQKALDEALEFCETSQEYWQKGELDHALDALDQAYQLILGIDTDQPALFQQKEDLRFMISKRILEIYASRNIVVNGTHEAIPIVLNDYVKREIKRFTGVERSFFQASYRRSGKYRKMIVKELRKAGLPEALSWLPLIESGFKVKALSRSRALGLWQFIPSTGYKFGLKRTRYIDERMDPYKSTLAAISYLKELHQIFGDWTTVLAAYNCGEGRVLRTIQRQNINYLDNFWDLYDRLPRETARYVPRFLATLYIINHFEQCGFDRKDLDPPPRVNLVEINRQVHLKHVAARLNIPAKMLYELNPELRYQIIPREPYRLRIPEGKKQQLLATIKKIPVSSGVSRRSRGKYHRVRRGESLSTIARRYGVKVRDIKYANRLRSNRIVAGKTLKIPGGGASKTKYRAKKISRSHHLVQRGDTLSSIAQQYGVNISDLRSVNGIRGNRIVAGTQLKIPGQVHHSRKSNKARYQIVTHRVQKGDSLWNLARKFGTTTRNIVRINNLSSTQLKIGQKLKIPANTRKQSRGHHKYRVKKGDSPFQIAMKHNMSLADFLRLNRLNPGSKIYPGQLVFVE</sequence>
<reference evidence="4" key="1">
    <citation type="submission" date="2012-11" db="EMBL/GenBank/DDBJ databases">
        <authorList>
            <person name="Lucero-Rivera Y.E."/>
            <person name="Tovar-Ramirez D."/>
        </authorList>
    </citation>
    <scope>NUCLEOTIDE SEQUENCE [LARGE SCALE GENOMIC DNA]</scope>
    <source>
        <strain evidence="4">Araruama</strain>
    </source>
</reference>
<gene>
    <name evidence="3" type="ORF">OMM_00876</name>
</gene>
<evidence type="ECO:0000256" key="1">
    <source>
        <dbReference type="SAM" id="MobiDB-lite"/>
    </source>
</evidence>
<dbReference type="CDD" id="cd00118">
    <property type="entry name" value="LysM"/>
    <property type="match status" value="4"/>
</dbReference>
<dbReference type="SMART" id="SM00257">
    <property type="entry name" value="LysM"/>
    <property type="match status" value="4"/>
</dbReference>
<dbReference type="Pfam" id="PF01464">
    <property type="entry name" value="SLT"/>
    <property type="match status" value="1"/>
</dbReference>
<dbReference type="EMBL" id="ATBP01000053">
    <property type="protein sequence ID" value="ETR73541.1"/>
    <property type="molecule type" value="Genomic_DNA"/>
</dbReference>
<dbReference type="InterPro" id="IPR036779">
    <property type="entry name" value="LysM_dom_sf"/>
</dbReference>
<accession>A0A1V1PF78</accession>
<dbReference type="Gene3D" id="1.10.530.10">
    <property type="match status" value="1"/>
</dbReference>
<dbReference type="InterPro" id="IPR018392">
    <property type="entry name" value="LysM"/>
</dbReference>
<dbReference type="Pfam" id="PF01476">
    <property type="entry name" value="LysM"/>
    <property type="match status" value="4"/>
</dbReference>
<dbReference type="InterPro" id="IPR023346">
    <property type="entry name" value="Lysozyme-like_dom_sf"/>
</dbReference>
<dbReference type="PANTHER" id="PTHR33734">
    <property type="entry name" value="LYSM DOMAIN-CONTAINING GPI-ANCHORED PROTEIN 2"/>
    <property type="match status" value="1"/>
</dbReference>
<dbReference type="Gene3D" id="3.10.350.10">
    <property type="entry name" value="LysM domain"/>
    <property type="match status" value="4"/>
</dbReference>
<dbReference type="GO" id="GO:0008932">
    <property type="term" value="F:lytic endotransglycosylase activity"/>
    <property type="evidence" value="ECO:0007669"/>
    <property type="project" value="TreeGrafter"/>
</dbReference>
<dbReference type="PANTHER" id="PTHR33734:SF22">
    <property type="entry name" value="MEMBRANE-BOUND LYTIC MUREIN TRANSGLYCOSYLASE D"/>
    <property type="match status" value="1"/>
</dbReference>
<organism evidence="3 4">
    <name type="scientific">Candidatus Magnetoglobus multicellularis str. Araruama</name>
    <dbReference type="NCBI Taxonomy" id="890399"/>
    <lineage>
        <taxon>Bacteria</taxon>
        <taxon>Pseudomonadati</taxon>
        <taxon>Thermodesulfobacteriota</taxon>
        <taxon>Desulfobacteria</taxon>
        <taxon>Desulfobacterales</taxon>
        <taxon>Desulfobacteraceae</taxon>
        <taxon>Candidatus Magnetoglobus</taxon>
    </lineage>
</organism>
<feature type="region of interest" description="Disordered" evidence="1">
    <location>
        <begin position="1"/>
        <end position="32"/>
    </location>
</feature>
<dbReference type="Proteomes" id="UP000189670">
    <property type="component" value="Unassembled WGS sequence"/>
</dbReference>
<feature type="domain" description="LysM" evidence="2">
    <location>
        <begin position="601"/>
        <end position="645"/>
    </location>
</feature>
<evidence type="ECO:0000259" key="2">
    <source>
        <dbReference type="PROSITE" id="PS51782"/>
    </source>
</evidence>
<feature type="domain" description="LysM" evidence="2">
    <location>
        <begin position="485"/>
        <end position="528"/>
    </location>
</feature>
<comment type="caution">
    <text evidence="3">The sequence shown here is derived from an EMBL/GenBank/DDBJ whole genome shotgun (WGS) entry which is preliminary data.</text>
</comment>
<dbReference type="InterPro" id="IPR008258">
    <property type="entry name" value="Transglycosylase_SLT_dom_1"/>
</dbReference>
<dbReference type="SUPFAM" id="SSF53955">
    <property type="entry name" value="Lysozyme-like"/>
    <property type="match status" value="1"/>
</dbReference>
<proteinExistence type="predicted"/>
<evidence type="ECO:0000313" key="4">
    <source>
        <dbReference type="Proteomes" id="UP000189670"/>
    </source>
</evidence>
<evidence type="ECO:0000313" key="3">
    <source>
        <dbReference type="EMBL" id="ETR73541.1"/>
    </source>
</evidence>
<protein>
    <submittedName>
        <fullName evidence="3">Lytic transglycosylase catalytic</fullName>
    </submittedName>
</protein>
<dbReference type="SUPFAM" id="SSF54106">
    <property type="entry name" value="LysM domain"/>
    <property type="match status" value="4"/>
</dbReference>
<name>A0A1V1PF78_9BACT</name>
<feature type="domain" description="LysM" evidence="2">
    <location>
        <begin position="546"/>
        <end position="589"/>
    </location>
</feature>